<dbReference type="OrthoDB" id="1918650at2759"/>
<feature type="region of interest" description="Disordered" evidence="1">
    <location>
        <begin position="493"/>
        <end position="513"/>
    </location>
</feature>
<gene>
    <name evidence="2" type="ORF">Taro_003955</name>
</gene>
<dbReference type="AlphaFoldDB" id="A0A843TQB2"/>
<evidence type="ECO:0000313" key="2">
    <source>
        <dbReference type="EMBL" id="MQL71630.1"/>
    </source>
</evidence>
<feature type="compositionally biased region" description="Low complexity" evidence="1">
    <location>
        <begin position="501"/>
        <end position="513"/>
    </location>
</feature>
<dbReference type="PANTHER" id="PTHR36034:SF2">
    <property type="entry name" value="EXPRESSED PROTEIN"/>
    <property type="match status" value="1"/>
</dbReference>
<feature type="region of interest" description="Disordered" evidence="1">
    <location>
        <begin position="272"/>
        <end position="298"/>
    </location>
</feature>
<evidence type="ECO:0000256" key="1">
    <source>
        <dbReference type="SAM" id="MobiDB-lite"/>
    </source>
</evidence>
<organism evidence="2 3">
    <name type="scientific">Colocasia esculenta</name>
    <name type="common">Wild taro</name>
    <name type="synonym">Arum esculentum</name>
    <dbReference type="NCBI Taxonomy" id="4460"/>
    <lineage>
        <taxon>Eukaryota</taxon>
        <taxon>Viridiplantae</taxon>
        <taxon>Streptophyta</taxon>
        <taxon>Embryophyta</taxon>
        <taxon>Tracheophyta</taxon>
        <taxon>Spermatophyta</taxon>
        <taxon>Magnoliopsida</taxon>
        <taxon>Liliopsida</taxon>
        <taxon>Araceae</taxon>
        <taxon>Aroideae</taxon>
        <taxon>Colocasieae</taxon>
        <taxon>Colocasia</taxon>
    </lineage>
</organism>
<comment type="caution">
    <text evidence="2">The sequence shown here is derived from an EMBL/GenBank/DDBJ whole genome shotgun (WGS) entry which is preliminary data.</text>
</comment>
<keyword evidence="3" id="KW-1185">Reference proteome</keyword>
<evidence type="ECO:0000313" key="3">
    <source>
        <dbReference type="Proteomes" id="UP000652761"/>
    </source>
</evidence>
<reference evidence="2" key="1">
    <citation type="submission" date="2017-07" db="EMBL/GenBank/DDBJ databases">
        <title>Taro Niue Genome Assembly and Annotation.</title>
        <authorList>
            <person name="Atibalentja N."/>
            <person name="Keating K."/>
            <person name="Fields C.J."/>
        </authorList>
    </citation>
    <scope>NUCLEOTIDE SEQUENCE</scope>
    <source>
        <strain evidence="2">Niue_2</strain>
        <tissue evidence="2">Leaf</tissue>
    </source>
</reference>
<dbReference type="EMBL" id="NMUH01000104">
    <property type="protein sequence ID" value="MQL71630.1"/>
    <property type="molecule type" value="Genomic_DNA"/>
</dbReference>
<sequence>MGCPSEAGRWLSSAISSRYGGPMRCLLQSSSSSLPPSSPALAAIRSAFANASAVSLFVGEAQYHRRSGAPVLASNREGKRPFRHRIPTFGPRQPPPVAAGLVASPASPGSFLSQGGIMNFLLRSATSVVQDAPAFSEDHPKGMQSISGPVKTLEGLIAEDPFPSSGDDGDKDHDRSVLSTLTVDPTAENNPSIGSHSDVSEDEGWITIPYKELPEDWSDASDIHSFRSLDRHFVFPGEQLHILACLAASKQDTDVITPFRVAAVMCKNGSPARNCKQPSQVMDAKAGPPSEKIDINGNCQDVSSKNIEENGENKGTTDALDTQQDISVTESLLRMESHKRRTQILLEKFRNSHFFARIAESDEPLWSRGSASEEKNVEPRKALRKNSLLNAFIDRGNFDGNASGGVARNAVKCCALHNGDIVVLLQVNVGIGNMRDPVLEILQFEKFKSDGIDSGSHANEAVTRAEDPYGELLTWLLPLDRALPPAGRPLSPPLASVPGIGSASQKSTTTASSGSQLFSFGHFRSYSMPAMPPVTIPSTPVVPPSNSKPNFDLEDFDRFSSEGSIKNKEVGMEGLLSFRGVPLEPQRFSARCGLEGIYLPGRRWRKKLEIIRPVEIHSFAAECNTEDLICVQIKNVSPAHMPDITIYIDAITIVFEEAPKDCPPVSLPISCIEAGNDYSLPDLALRSSILLPFHKLKDVNRNNSSNVEALAYHNPHNSDYATVAV</sequence>
<dbReference type="Proteomes" id="UP000652761">
    <property type="component" value="Unassembled WGS sequence"/>
</dbReference>
<proteinExistence type="predicted"/>
<protein>
    <submittedName>
        <fullName evidence="2">Uncharacterized protein</fullName>
    </submittedName>
</protein>
<dbReference type="PANTHER" id="PTHR36034">
    <property type="entry name" value="EXPRESSED PROTEIN"/>
    <property type="match status" value="1"/>
</dbReference>
<name>A0A843TQB2_COLES</name>
<accession>A0A843TQB2</accession>